<evidence type="ECO:0000256" key="4">
    <source>
        <dbReference type="ARBA" id="ARBA00023015"/>
    </source>
</evidence>
<keyword evidence="3" id="KW-0862">Zinc</keyword>
<evidence type="ECO:0000259" key="8">
    <source>
        <dbReference type="PROSITE" id="PS50048"/>
    </source>
</evidence>
<evidence type="ECO:0000256" key="3">
    <source>
        <dbReference type="ARBA" id="ARBA00022833"/>
    </source>
</evidence>
<dbReference type="InterPro" id="IPR052202">
    <property type="entry name" value="Yeast_MetPath_Reg"/>
</dbReference>
<feature type="domain" description="Zn(2)-C6 fungal-type" evidence="8">
    <location>
        <begin position="17"/>
        <end position="44"/>
    </location>
</feature>
<dbReference type="PANTHER" id="PTHR47782:SF12">
    <property type="entry name" value="ZN(II)2CYS6 TRANSCRIPTION FACTOR (EUROFUNG)"/>
    <property type="match status" value="1"/>
</dbReference>
<dbReference type="Gene3D" id="4.10.240.10">
    <property type="entry name" value="Zn(2)-C6 fungal-type DNA-binding domain"/>
    <property type="match status" value="1"/>
</dbReference>
<protein>
    <submittedName>
        <fullName evidence="9">Zn2/Cys6 DNA-binding protein</fullName>
    </submittedName>
</protein>
<dbReference type="GO" id="GO:0008270">
    <property type="term" value="F:zinc ion binding"/>
    <property type="evidence" value="ECO:0007669"/>
    <property type="project" value="InterPro"/>
</dbReference>
<dbReference type="RefSeq" id="XP_008078233.1">
    <property type="nucleotide sequence ID" value="XM_008080042.1"/>
</dbReference>
<sequence length="562" mass="62956">MSSPSTETTITKKKKKACRRCRHRKQKCDFEQPCHNCRTSGAQCESVVQERTEQYPIGYVSALEDHAASLEKELSQKFPSAAADHMDFEGSLGVVSNRPLLSPNANANFQPLPESDMSWQWQNPQTPHDMRTNSNAHIAFGVNNTSPPQLSSWSQPSILESGFSHPKSPVASRQNDIPVCTAASYFRTYFQFVHPQYPFLELDKCSEWYTRWKVASPADPLDGWPAYCVKMIFAIGSLLQSKSDDVTRFPHDELKSHAQVDNLTIQNQGCSPIIRLQSMLLSAVYALHSESTISISHLKTLVMRIAGSKFGFGLVPMQRGASATLDIPVSLADSYISSPLFTEFPEVLPAMPWLHDLPNSTEQTTIPGLGNFAHTCKIRLMYAEGYQSPLWLHLIAQLSRLVLCRPSKRNIHTEISEMALRASCEACTTFRALQKKRQVAQPWLVVLTQFQAGVTILYIIWARGITIPTEADLAIRDCASVLAILADRWQNAERYRDCFEFLARTIPRCTMPGHLENDARTELAGLIEKVNESGVHGHVRTMLYEIAGTFDGANYNFVGSRT</sequence>
<dbReference type="GO" id="GO:0043565">
    <property type="term" value="F:sequence-specific DNA binding"/>
    <property type="evidence" value="ECO:0007669"/>
    <property type="project" value="TreeGrafter"/>
</dbReference>
<keyword evidence="6" id="KW-0804">Transcription</keyword>
<gene>
    <name evidence="9" type="ORF">GLAREA_09992</name>
</gene>
<dbReference type="EMBL" id="KE145356">
    <property type="protein sequence ID" value="EPE34298.1"/>
    <property type="molecule type" value="Genomic_DNA"/>
</dbReference>
<keyword evidence="4" id="KW-0805">Transcription regulation</keyword>
<dbReference type="InterPro" id="IPR001138">
    <property type="entry name" value="Zn2Cys6_DnaBD"/>
</dbReference>
<evidence type="ECO:0000256" key="1">
    <source>
        <dbReference type="ARBA" id="ARBA00004123"/>
    </source>
</evidence>
<evidence type="ECO:0000256" key="6">
    <source>
        <dbReference type="ARBA" id="ARBA00023163"/>
    </source>
</evidence>
<dbReference type="KEGG" id="glz:GLAREA_09992"/>
<dbReference type="InterPro" id="IPR036864">
    <property type="entry name" value="Zn2-C6_fun-type_DNA-bd_sf"/>
</dbReference>
<dbReference type="Pfam" id="PF00172">
    <property type="entry name" value="Zn_clus"/>
    <property type="match status" value="1"/>
</dbReference>
<comment type="subcellular location">
    <subcellularLocation>
        <location evidence="1">Nucleus</location>
    </subcellularLocation>
</comment>
<name>S3E7L6_GLAL2</name>
<keyword evidence="7" id="KW-0539">Nucleus</keyword>
<proteinExistence type="predicted"/>
<dbReference type="GO" id="GO:0005634">
    <property type="term" value="C:nucleus"/>
    <property type="evidence" value="ECO:0007669"/>
    <property type="project" value="UniProtKB-SubCell"/>
</dbReference>
<keyword evidence="10" id="KW-1185">Reference proteome</keyword>
<dbReference type="PROSITE" id="PS00463">
    <property type="entry name" value="ZN2_CY6_FUNGAL_1"/>
    <property type="match status" value="1"/>
</dbReference>
<evidence type="ECO:0000256" key="7">
    <source>
        <dbReference type="ARBA" id="ARBA00023242"/>
    </source>
</evidence>
<accession>S3E7L6</accession>
<keyword evidence="5 9" id="KW-0238">DNA-binding</keyword>
<dbReference type="OrthoDB" id="189997at2759"/>
<dbReference type="SUPFAM" id="SSF57701">
    <property type="entry name" value="Zn2/Cys6 DNA-binding domain"/>
    <property type="match status" value="1"/>
</dbReference>
<reference evidence="9 10" key="1">
    <citation type="journal article" date="2013" name="BMC Genomics">
        <title>Genomics-driven discovery of the pneumocandin biosynthetic gene cluster in the fungus Glarea lozoyensis.</title>
        <authorList>
            <person name="Chen L."/>
            <person name="Yue Q."/>
            <person name="Zhang X."/>
            <person name="Xiang M."/>
            <person name="Wang C."/>
            <person name="Li S."/>
            <person name="Che Y."/>
            <person name="Ortiz-Lopez F.J."/>
            <person name="Bills G.F."/>
            <person name="Liu X."/>
            <person name="An Z."/>
        </authorList>
    </citation>
    <scope>NUCLEOTIDE SEQUENCE [LARGE SCALE GENOMIC DNA]</scope>
    <source>
        <strain evidence="10">ATCC 20868 / MF5171</strain>
    </source>
</reference>
<dbReference type="PROSITE" id="PS50048">
    <property type="entry name" value="ZN2_CY6_FUNGAL_2"/>
    <property type="match status" value="1"/>
</dbReference>
<evidence type="ECO:0000313" key="10">
    <source>
        <dbReference type="Proteomes" id="UP000016922"/>
    </source>
</evidence>
<dbReference type="PANTHER" id="PTHR47782">
    <property type="entry name" value="ZN(II)2CYS6 TRANSCRIPTION FACTOR (EUROFUNG)-RELATED"/>
    <property type="match status" value="1"/>
</dbReference>
<evidence type="ECO:0000313" key="9">
    <source>
        <dbReference type="EMBL" id="EPE34298.1"/>
    </source>
</evidence>
<dbReference type="AlphaFoldDB" id="S3E7L6"/>
<dbReference type="CDD" id="cd12148">
    <property type="entry name" value="fungal_TF_MHR"/>
    <property type="match status" value="1"/>
</dbReference>
<dbReference type="SMART" id="SM00066">
    <property type="entry name" value="GAL4"/>
    <property type="match status" value="1"/>
</dbReference>
<evidence type="ECO:0000256" key="5">
    <source>
        <dbReference type="ARBA" id="ARBA00023125"/>
    </source>
</evidence>
<dbReference type="eggNOG" id="ENOG502SHZK">
    <property type="taxonomic scope" value="Eukaryota"/>
</dbReference>
<dbReference type="Proteomes" id="UP000016922">
    <property type="component" value="Unassembled WGS sequence"/>
</dbReference>
<keyword evidence="2" id="KW-0479">Metal-binding</keyword>
<dbReference type="GO" id="GO:0000981">
    <property type="term" value="F:DNA-binding transcription factor activity, RNA polymerase II-specific"/>
    <property type="evidence" value="ECO:0007669"/>
    <property type="project" value="InterPro"/>
</dbReference>
<dbReference type="GeneID" id="19469039"/>
<dbReference type="HOGENOM" id="CLU_490926_0_0_1"/>
<dbReference type="CDD" id="cd00067">
    <property type="entry name" value="GAL4"/>
    <property type="match status" value="1"/>
</dbReference>
<organism evidence="9 10">
    <name type="scientific">Glarea lozoyensis (strain ATCC 20868 / MF5171)</name>
    <dbReference type="NCBI Taxonomy" id="1116229"/>
    <lineage>
        <taxon>Eukaryota</taxon>
        <taxon>Fungi</taxon>
        <taxon>Dikarya</taxon>
        <taxon>Ascomycota</taxon>
        <taxon>Pezizomycotina</taxon>
        <taxon>Leotiomycetes</taxon>
        <taxon>Helotiales</taxon>
        <taxon>Helotiaceae</taxon>
        <taxon>Glarea</taxon>
    </lineage>
</organism>
<evidence type="ECO:0000256" key="2">
    <source>
        <dbReference type="ARBA" id="ARBA00022723"/>
    </source>
</evidence>
<dbReference type="GO" id="GO:0045944">
    <property type="term" value="P:positive regulation of transcription by RNA polymerase II"/>
    <property type="evidence" value="ECO:0007669"/>
    <property type="project" value="TreeGrafter"/>
</dbReference>
<dbReference type="STRING" id="1116229.S3E7L6"/>